<comment type="caution">
    <text evidence="1">The sequence shown here is derived from an EMBL/GenBank/DDBJ whole genome shotgun (WGS) entry which is preliminary data.</text>
</comment>
<dbReference type="Proteomes" id="UP001597417">
    <property type="component" value="Unassembled WGS sequence"/>
</dbReference>
<organism evidence="1 2">
    <name type="scientific">Amycolatopsis pigmentata</name>
    <dbReference type="NCBI Taxonomy" id="450801"/>
    <lineage>
        <taxon>Bacteria</taxon>
        <taxon>Bacillati</taxon>
        <taxon>Actinomycetota</taxon>
        <taxon>Actinomycetes</taxon>
        <taxon>Pseudonocardiales</taxon>
        <taxon>Pseudonocardiaceae</taxon>
        <taxon>Amycolatopsis</taxon>
    </lineage>
</organism>
<accession>A0ABW5FXX1</accession>
<gene>
    <name evidence="1" type="ORF">ACFSXZ_26625</name>
</gene>
<reference evidence="2" key="1">
    <citation type="journal article" date="2019" name="Int. J. Syst. Evol. Microbiol.">
        <title>The Global Catalogue of Microorganisms (GCM) 10K type strain sequencing project: providing services to taxonomists for standard genome sequencing and annotation.</title>
        <authorList>
            <consortium name="The Broad Institute Genomics Platform"/>
            <consortium name="The Broad Institute Genome Sequencing Center for Infectious Disease"/>
            <person name="Wu L."/>
            <person name="Ma J."/>
        </authorList>
    </citation>
    <scope>NUCLEOTIDE SEQUENCE [LARGE SCALE GENOMIC DNA]</scope>
    <source>
        <strain evidence="2">CGMCC 4.7645</strain>
    </source>
</reference>
<evidence type="ECO:0000313" key="2">
    <source>
        <dbReference type="Proteomes" id="UP001597417"/>
    </source>
</evidence>
<keyword evidence="2" id="KW-1185">Reference proteome</keyword>
<dbReference type="RefSeq" id="WP_378267934.1">
    <property type="nucleotide sequence ID" value="NZ_JBHUKR010000015.1"/>
</dbReference>
<name>A0ABW5FXX1_9PSEU</name>
<proteinExistence type="predicted"/>
<evidence type="ECO:0000313" key="1">
    <source>
        <dbReference type="EMBL" id="MFD2419910.1"/>
    </source>
</evidence>
<dbReference type="EMBL" id="JBHUKR010000015">
    <property type="protein sequence ID" value="MFD2419910.1"/>
    <property type="molecule type" value="Genomic_DNA"/>
</dbReference>
<sequence length="103" mass="10847">MPLPSLLAGPIEVLRTQTGELFDRARAEAMDRVAQLAGRGADRVDGVGQALADETVTATEQLTAAADRVAGEVAGTIGRWSTALGDRMVRLGEDLAHRDPGHE</sequence>
<protein>
    <submittedName>
        <fullName evidence="1">Uncharacterized protein</fullName>
    </submittedName>
</protein>